<feature type="transmembrane region" description="Helical" evidence="2">
    <location>
        <begin position="987"/>
        <end position="1008"/>
    </location>
</feature>
<gene>
    <name evidence="4" type="primary">MNS3</name>
    <name evidence="4" type="ORF">SNAT2548_LOCUS10791</name>
</gene>
<organism evidence="4 5">
    <name type="scientific">Symbiodinium natans</name>
    <dbReference type="NCBI Taxonomy" id="878477"/>
    <lineage>
        <taxon>Eukaryota</taxon>
        <taxon>Sar</taxon>
        <taxon>Alveolata</taxon>
        <taxon>Dinophyceae</taxon>
        <taxon>Suessiales</taxon>
        <taxon>Symbiodiniaceae</taxon>
        <taxon>Symbiodinium</taxon>
    </lineage>
</organism>
<keyword evidence="2" id="KW-0472">Membrane</keyword>
<dbReference type="OrthoDB" id="430595at2759"/>
<evidence type="ECO:0000313" key="4">
    <source>
        <dbReference type="EMBL" id="CAE7240564.1"/>
    </source>
</evidence>
<dbReference type="Proteomes" id="UP000604046">
    <property type="component" value="Unassembled WGS sequence"/>
</dbReference>
<keyword evidence="5" id="KW-1185">Reference proteome</keyword>
<feature type="signal peptide" evidence="3">
    <location>
        <begin position="1"/>
        <end position="20"/>
    </location>
</feature>
<feature type="transmembrane region" description="Helical" evidence="2">
    <location>
        <begin position="731"/>
        <end position="754"/>
    </location>
</feature>
<evidence type="ECO:0000256" key="1">
    <source>
        <dbReference type="SAM" id="MobiDB-lite"/>
    </source>
</evidence>
<feature type="transmembrane region" description="Helical" evidence="2">
    <location>
        <begin position="1290"/>
        <end position="1308"/>
    </location>
</feature>
<dbReference type="EMBL" id="CAJNDS010000913">
    <property type="protein sequence ID" value="CAE7240564.1"/>
    <property type="molecule type" value="Genomic_DNA"/>
</dbReference>
<feature type="transmembrane region" description="Helical" evidence="2">
    <location>
        <begin position="1413"/>
        <end position="1435"/>
    </location>
</feature>
<proteinExistence type="predicted"/>
<evidence type="ECO:0000256" key="3">
    <source>
        <dbReference type="SAM" id="SignalP"/>
    </source>
</evidence>
<evidence type="ECO:0000313" key="5">
    <source>
        <dbReference type="Proteomes" id="UP000604046"/>
    </source>
</evidence>
<feature type="region of interest" description="Disordered" evidence="1">
    <location>
        <begin position="1476"/>
        <end position="1500"/>
    </location>
</feature>
<sequence>MRVQPLLFVLRASLCQLALSGPLDHFGAPGRAWPLLPCRTYASHLPAHMGQAGLLGSLRTRVQIWNDTNSTCAGAIARLPVCSVAEEHVTTIALLEDMTLAVATYTPAIGSYEATGYVYIFSATTLGMASGYDVLLQTEAEVLSILRLPMGATLLGGTIFHQNRPSSGIIEVFSPEEFQKGGRTRHAIRTSPSIARLALVDADILAASASLQGTILFYEIAQIVSRGSDESVGPTPAKPATPIAQLDLDFAIQEFVTVDGRLVVATEPELQIFLLSDVLEQKSEEPLKLKVRDKGYVSLVALPGGLGFAAGRMDARIEVFRMNEVVRGGTTPRKELSTNGLPYPVLVLADKGLAAVTSSNTVDIFDAKVLENLAYVVRPVRTLPLDTPGVSIANLPGRGLVVASMRHVSIFSGEGTSSAKKAAEDLFVDRTISFFKEVESDIILVGEFNGPVVVFSASGIVPQYSSGSWFHRAHLFFTARRQVATASSAEVLPGGLLAIGCWPRDIYIFNLSSFRRQLSPPFVEPVDILATKGHVAAMASSRKFLWAASDTSLVVIDLTADVDFETIAMPGVVLSLATLSEVEVVAGLSIALAVAVLTRSRAHAGRMPHSVSWALIDVAGPVHALLVVDGLLLAATELSTLHIFSVDGARFRELAVLRVRVLQPQVPSTSLAVVDDRTLLAGQDLFRADDARSLCSPGFFSTSGQYLCQPCPDGWTSDLGSGSCVYAELSIFVMTLIPVSVTLILTGAILSPLTGQLYVCMSRRATDGDASASPRSRGTTLQSTLLWTSASEGIRRASRHLIVRDDRIRRWLWSYVATAHVPLVAGLASATQQGWLMAGGVLLAVLFILREREVLYTDLSGELTARHWACLSLRFLAMANIIAGFSCLFFRPEVMLAHAIPLASVAVMSSNCALADQIHTFLRTMYVASAGELSAAPTANTAGVRVLNMGASCIHLSAAGVASLTLAQHGGHQVMTLFGRSDTSAGSLPVSGLVFACSASFAGVALAARACDQTEMMASNATTWASDECVIPSRIPACCCCRQLLLRLSVAVKTWVHKHWLLCASSLYDTYTFYGRLRESQLTSQRPYFAAILLIAAVTSAVNLAALLFDRCRVKLPELGDRNLRLSTLSKCLLVFMKLRVLQLPVIVTTQMDTSWLDGSLSELPSSVIPVWICAEPLSCPLWCTSHLGGNCSYDIPPVYKGCFCRHRVAGIPDWRGRLKVLGNCAISIVVMTLLSASKMRGRGIFDFPEFSSRAVACVTILPSFFFAVNAMYLSFPDLAQQHLDSAQDFAILSVPTLIYAFMANEMARHVETASKRRCLKAGSVLELAGRRVVSAQPNLEHVVGTSLLGAEDSLGPVQLSSHLQLERPTYVWCQPPPRHASVYSPSGFRALAPWAHFATLLAIYLARRSLRHAIIFVNAALLIAMGLSSGWLCLTLKQGLPSPSTPAERDTCRLDQDMPDRATLELQDAASWLETPARSEQSEHCDGDQGCGMNQDTSP</sequence>
<feature type="transmembrane region" description="Helical" evidence="2">
    <location>
        <begin position="1251"/>
        <end position="1270"/>
    </location>
</feature>
<feature type="transmembrane region" description="Helical" evidence="2">
    <location>
        <begin position="834"/>
        <end position="850"/>
    </location>
</feature>
<feature type="transmembrane region" description="Helical" evidence="2">
    <location>
        <begin position="871"/>
        <end position="891"/>
    </location>
</feature>
<keyword evidence="2" id="KW-1133">Transmembrane helix</keyword>
<feature type="chain" id="PRO_5032482993" evidence="3">
    <location>
        <begin position="21"/>
        <end position="1500"/>
    </location>
</feature>
<feature type="transmembrane region" description="Helical" evidence="2">
    <location>
        <begin position="1221"/>
        <end position="1239"/>
    </location>
</feature>
<name>A0A812L5M3_9DINO</name>
<keyword evidence="3" id="KW-0732">Signal</keyword>
<comment type="caution">
    <text evidence="4">The sequence shown here is derived from an EMBL/GenBank/DDBJ whole genome shotgun (WGS) entry which is preliminary data.</text>
</comment>
<accession>A0A812L5M3</accession>
<evidence type="ECO:0000256" key="2">
    <source>
        <dbReference type="SAM" id="Phobius"/>
    </source>
</evidence>
<protein>
    <submittedName>
        <fullName evidence="4">MNS3 protein</fullName>
    </submittedName>
</protein>
<reference evidence="4" key="1">
    <citation type="submission" date="2021-02" db="EMBL/GenBank/DDBJ databases">
        <authorList>
            <person name="Dougan E. K."/>
            <person name="Rhodes N."/>
            <person name="Thang M."/>
            <person name="Chan C."/>
        </authorList>
    </citation>
    <scope>NUCLEOTIDE SEQUENCE</scope>
</reference>
<feature type="transmembrane region" description="Helical" evidence="2">
    <location>
        <begin position="811"/>
        <end position="828"/>
    </location>
</feature>
<keyword evidence="2" id="KW-0812">Transmembrane</keyword>
<feature type="transmembrane region" description="Helical" evidence="2">
    <location>
        <begin position="1088"/>
        <end position="1109"/>
    </location>
</feature>